<dbReference type="InterPro" id="IPR050598">
    <property type="entry name" value="AminoAcid_Transporter"/>
</dbReference>
<dbReference type="FunFam" id="1.20.1740.10:FF:000025">
    <property type="entry name" value="High-affinity methionine permease"/>
    <property type="match status" value="1"/>
</dbReference>
<comment type="subcellular location">
    <subcellularLocation>
        <location evidence="1">Membrane</location>
        <topology evidence="1">Multi-pass membrane protein</topology>
    </subcellularLocation>
</comment>
<evidence type="ECO:0000256" key="3">
    <source>
        <dbReference type="ARBA" id="ARBA00022989"/>
    </source>
</evidence>
<feature type="transmembrane region" description="Helical" evidence="5">
    <location>
        <begin position="82"/>
        <end position="103"/>
    </location>
</feature>
<dbReference type="KEGG" id="pgri:PgNI_05364"/>
<protein>
    <recommendedName>
        <fullName evidence="8">Methionine permease</fullName>
    </recommendedName>
</protein>
<feature type="transmembrane region" description="Helical" evidence="5">
    <location>
        <begin position="317"/>
        <end position="340"/>
    </location>
</feature>
<feature type="transmembrane region" description="Helical" evidence="5">
    <location>
        <begin position="115"/>
        <end position="135"/>
    </location>
</feature>
<reference evidence="7" key="3">
    <citation type="submission" date="2025-08" db="UniProtKB">
        <authorList>
            <consortium name="RefSeq"/>
        </authorList>
    </citation>
    <scope>IDENTIFICATION</scope>
    <source>
        <strain evidence="7">NI907</strain>
    </source>
</reference>
<dbReference type="PIRSF" id="PIRSF006060">
    <property type="entry name" value="AA_transporter"/>
    <property type="match status" value="1"/>
</dbReference>
<keyword evidence="6" id="KW-1185">Reference proteome</keyword>
<dbReference type="GO" id="GO:0016020">
    <property type="term" value="C:membrane"/>
    <property type="evidence" value="ECO:0007669"/>
    <property type="project" value="UniProtKB-SubCell"/>
</dbReference>
<dbReference type="Pfam" id="PF13520">
    <property type="entry name" value="AA_permease_2"/>
    <property type="match status" value="1"/>
</dbReference>
<dbReference type="InterPro" id="IPR002293">
    <property type="entry name" value="AA/rel_permease1"/>
</dbReference>
<accession>A0A6P8B832</accession>
<keyword evidence="4 5" id="KW-0472">Membrane</keyword>
<reference evidence="6 7" key="1">
    <citation type="journal article" date="2019" name="Mol. Biol. Evol.">
        <title>Blast fungal genomes show frequent chromosomal changes, gene gains and losses, and effector gene turnover.</title>
        <authorList>
            <person name="Gomez Luciano L.B."/>
            <person name="Jason Tsai I."/>
            <person name="Chuma I."/>
            <person name="Tosa Y."/>
            <person name="Chen Y.H."/>
            <person name="Li J.Y."/>
            <person name="Li M.Y."/>
            <person name="Jade Lu M.Y."/>
            <person name="Nakayashiki H."/>
            <person name="Li W.H."/>
        </authorList>
    </citation>
    <scope>NUCLEOTIDE SEQUENCE [LARGE SCALE GENOMIC DNA]</scope>
    <source>
        <strain evidence="6 7">NI907</strain>
    </source>
</reference>
<dbReference type="RefSeq" id="XP_030983164.1">
    <property type="nucleotide sequence ID" value="XM_031125397.1"/>
</dbReference>
<feature type="transmembrane region" description="Helical" evidence="5">
    <location>
        <begin position="419"/>
        <end position="438"/>
    </location>
</feature>
<feature type="transmembrane region" description="Helical" evidence="5">
    <location>
        <begin position="450"/>
        <end position="468"/>
    </location>
</feature>
<dbReference type="PANTHER" id="PTHR11785:SF532">
    <property type="entry name" value="TRANSPORTER, PUTATIVE (EUROFUNG)-RELATED"/>
    <property type="match status" value="1"/>
</dbReference>
<evidence type="ECO:0000313" key="7">
    <source>
        <dbReference type="RefSeq" id="XP_030983164.1"/>
    </source>
</evidence>
<gene>
    <name evidence="7" type="ORF">PgNI_05364</name>
</gene>
<proteinExistence type="predicted"/>
<feature type="transmembrane region" description="Helical" evidence="5">
    <location>
        <begin position="513"/>
        <end position="537"/>
    </location>
</feature>
<feature type="transmembrane region" description="Helical" evidence="5">
    <location>
        <begin position="227"/>
        <end position="246"/>
    </location>
</feature>
<dbReference type="GeneID" id="41960306"/>
<organism evidence="6 7">
    <name type="scientific">Pyricularia grisea</name>
    <name type="common">Crabgrass-specific blast fungus</name>
    <name type="synonym">Magnaporthe grisea</name>
    <dbReference type="NCBI Taxonomy" id="148305"/>
    <lineage>
        <taxon>Eukaryota</taxon>
        <taxon>Fungi</taxon>
        <taxon>Dikarya</taxon>
        <taxon>Ascomycota</taxon>
        <taxon>Pezizomycotina</taxon>
        <taxon>Sordariomycetes</taxon>
        <taxon>Sordariomycetidae</taxon>
        <taxon>Magnaporthales</taxon>
        <taxon>Pyriculariaceae</taxon>
        <taxon>Pyricularia</taxon>
    </lineage>
</organism>
<evidence type="ECO:0000256" key="4">
    <source>
        <dbReference type="ARBA" id="ARBA00023136"/>
    </source>
</evidence>
<evidence type="ECO:0000256" key="1">
    <source>
        <dbReference type="ARBA" id="ARBA00004141"/>
    </source>
</evidence>
<keyword evidence="2 5" id="KW-0812">Transmembrane</keyword>
<dbReference type="Gene3D" id="1.20.1740.10">
    <property type="entry name" value="Amino acid/polyamine transporter I"/>
    <property type="match status" value="1"/>
</dbReference>
<reference evidence="7" key="2">
    <citation type="submission" date="2019-10" db="EMBL/GenBank/DDBJ databases">
        <authorList>
            <consortium name="NCBI Genome Project"/>
        </authorList>
    </citation>
    <scope>NUCLEOTIDE SEQUENCE</scope>
    <source>
        <strain evidence="7">NI907</strain>
    </source>
</reference>
<dbReference type="Proteomes" id="UP000515153">
    <property type="component" value="Chromosome I"/>
</dbReference>
<sequence length="568" mass="61650">MAPTTAEMASNIISERQPLLRPIIPSERLGSSTPILHEPTINKSYLTGDDIPSPDYEPSRAVEDDVLPETSPLGRTLTRRSVYFLIISRVIGSGIFATPGAILRAVGSPGLALSLWVLGAIVAACALSIGLEYGCMLPRSGGEKVYLEFTYRRPRFLASTLIATSVVLLGFTASNCIVFSEYILFTLGREDASEFLRKGLAVGLLTAVTVIHGVFPKTGVRLQNFLGYVKIGTIVFMILCGLYVVVLGPKAISAAPNNQSSTASRVFAWEDSIWAGSVWNWGIIATSLFKVTYSFAGLENANNVLNEVKDPVRTLRFATRAALATACFMYLLVNLAYLAVVPLDDIKASGELIAALYFERLFGAQIGRVVLPLAVALSAMGNVLVVAFSLSRVKQEVARQGLLPFGNVLSSTRPFGSPLGGLLMNFVVSFLVLVLPPSKEVYSFILEVESYPGQFFALASACGLLYLRRKKPDLKRPFKAWIPAVVLRIAVCLALIAAPFFPPATPPADGMFYATYAIVGFSIIVIGVLYWFVWTILIPKLGGYRLEEKVEVLVDGVTVTKYVHVPTR</sequence>
<feature type="transmembrane region" description="Helical" evidence="5">
    <location>
        <begin position="156"/>
        <end position="183"/>
    </location>
</feature>
<evidence type="ECO:0000313" key="6">
    <source>
        <dbReference type="Proteomes" id="UP000515153"/>
    </source>
</evidence>
<dbReference type="AlphaFoldDB" id="A0A6P8B832"/>
<feature type="transmembrane region" description="Helical" evidence="5">
    <location>
        <begin position="480"/>
        <end position="501"/>
    </location>
</feature>
<evidence type="ECO:0000256" key="5">
    <source>
        <dbReference type="SAM" id="Phobius"/>
    </source>
</evidence>
<name>A0A6P8B832_PYRGI</name>
<feature type="transmembrane region" description="Helical" evidence="5">
    <location>
        <begin position="369"/>
        <end position="390"/>
    </location>
</feature>
<keyword evidence="3 5" id="KW-1133">Transmembrane helix</keyword>
<evidence type="ECO:0008006" key="8">
    <source>
        <dbReference type="Google" id="ProtNLM"/>
    </source>
</evidence>
<evidence type="ECO:0000256" key="2">
    <source>
        <dbReference type="ARBA" id="ARBA00022692"/>
    </source>
</evidence>
<dbReference type="GO" id="GO:0015179">
    <property type="term" value="F:L-amino acid transmembrane transporter activity"/>
    <property type="evidence" value="ECO:0007669"/>
    <property type="project" value="TreeGrafter"/>
</dbReference>
<dbReference type="PANTHER" id="PTHR11785">
    <property type="entry name" value="AMINO ACID TRANSPORTER"/>
    <property type="match status" value="1"/>
</dbReference>